<keyword evidence="2" id="KW-1133">Transmembrane helix</keyword>
<protein>
    <submittedName>
        <fullName evidence="3">Unannotated protein</fullName>
    </submittedName>
</protein>
<keyword evidence="2" id="KW-0812">Transmembrane</keyword>
<sequence>MFEKKSAVLASVILLTLFGVPLAANAATPQVAISGFPTPVFSEDEDEYEDEDEDGDDDQGVHEEQHEVIPPVITVPGQGKEHHRKPPKNGTPIVPEVLDPNSSAQSLSGIDLAEADYVVVASDDPESTIPLEAANPNESKPIDVKLIRASIKTPADRFMDSAYLGIGILGAAALGLGAVAGVRSIRMRRNDKSDYFYDNQ</sequence>
<keyword evidence="2" id="KW-0472">Membrane</keyword>
<feature type="compositionally biased region" description="Acidic residues" evidence="1">
    <location>
        <begin position="42"/>
        <end position="58"/>
    </location>
</feature>
<evidence type="ECO:0000256" key="1">
    <source>
        <dbReference type="SAM" id="MobiDB-lite"/>
    </source>
</evidence>
<accession>A0A6J6GJN2</accession>
<evidence type="ECO:0000313" key="3">
    <source>
        <dbReference type="EMBL" id="CAB4599314.1"/>
    </source>
</evidence>
<organism evidence="3">
    <name type="scientific">freshwater metagenome</name>
    <dbReference type="NCBI Taxonomy" id="449393"/>
    <lineage>
        <taxon>unclassified sequences</taxon>
        <taxon>metagenomes</taxon>
        <taxon>ecological metagenomes</taxon>
    </lineage>
</organism>
<feature type="transmembrane region" description="Helical" evidence="2">
    <location>
        <begin position="162"/>
        <end position="182"/>
    </location>
</feature>
<name>A0A6J6GJN2_9ZZZZ</name>
<gene>
    <name evidence="3" type="ORF">UFOPK1843_00025</name>
</gene>
<dbReference type="AlphaFoldDB" id="A0A6J6GJN2"/>
<proteinExistence type="predicted"/>
<reference evidence="3" key="1">
    <citation type="submission" date="2020-05" db="EMBL/GenBank/DDBJ databases">
        <authorList>
            <person name="Chiriac C."/>
            <person name="Salcher M."/>
            <person name="Ghai R."/>
            <person name="Kavagutti S V."/>
        </authorList>
    </citation>
    <scope>NUCLEOTIDE SEQUENCE</scope>
</reference>
<dbReference type="EMBL" id="CAEZUR010000001">
    <property type="protein sequence ID" value="CAB4599314.1"/>
    <property type="molecule type" value="Genomic_DNA"/>
</dbReference>
<evidence type="ECO:0000256" key="2">
    <source>
        <dbReference type="SAM" id="Phobius"/>
    </source>
</evidence>
<feature type="region of interest" description="Disordered" evidence="1">
    <location>
        <begin position="34"/>
        <end position="100"/>
    </location>
</feature>